<reference evidence="2 3" key="1">
    <citation type="submission" date="2018-11" db="EMBL/GenBank/DDBJ databases">
        <title>Whole genome sequence of Streptomyces chrestomyceticus NBRC 13444(T).</title>
        <authorList>
            <person name="Komaki H."/>
            <person name="Tamura T."/>
        </authorList>
    </citation>
    <scope>NUCLEOTIDE SEQUENCE [LARGE SCALE GENOMIC DNA]</scope>
    <source>
        <strain evidence="2 3">NBRC 13444</strain>
    </source>
</reference>
<feature type="region of interest" description="Disordered" evidence="1">
    <location>
        <begin position="1"/>
        <end position="71"/>
    </location>
</feature>
<dbReference type="AlphaFoldDB" id="A0A7U9L1D0"/>
<dbReference type="EMBL" id="BHZC01000001">
    <property type="protein sequence ID" value="GCD39224.1"/>
    <property type="molecule type" value="Genomic_DNA"/>
</dbReference>
<evidence type="ECO:0000313" key="3">
    <source>
        <dbReference type="Proteomes" id="UP000287830"/>
    </source>
</evidence>
<sequence>MPETSYFRTDSRLVPEASPSRSLATNTPAAAPPPVAVTPSLSGRPEPPGKRRALPEPQPRPVSGVQPPEALRTRRHSLPLFWAAHRTLPSWWRPLRSSPKTPAASAFVTAPLPGHAAGVLPLPPQLLAAPRVTPAALKAPVPSGQRDQDGAECLLQEKLSTRVLPSGRYRRALSSEPSPKLSWTSKARKAPGASSVPAAIVYVEPSLSSLRTQPEMSTVAVPLLYSSTESSTLPVVTTSLIRMSPAGAA</sequence>
<proteinExistence type="predicted"/>
<dbReference type="Proteomes" id="UP000287830">
    <property type="component" value="Unassembled WGS sequence"/>
</dbReference>
<gene>
    <name evidence="2" type="ORF">OEIGOIKO_07054</name>
</gene>
<name>A0A7U9L1D0_9ACTN</name>
<comment type="caution">
    <text evidence="2">The sequence shown here is derived from an EMBL/GenBank/DDBJ whole genome shotgun (WGS) entry which is preliminary data.</text>
</comment>
<evidence type="ECO:0000256" key="1">
    <source>
        <dbReference type="SAM" id="MobiDB-lite"/>
    </source>
</evidence>
<accession>A0A7U9L1D0</accession>
<protein>
    <submittedName>
        <fullName evidence="2">Uncharacterized protein</fullName>
    </submittedName>
</protein>
<evidence type="ECO:0000313" key="2">
    <source>
        <dbReference type="EMBL" id="GCD39224.1"/>
    </source>
</evidence>
<organism evidence="2 3">
    <name type="scientific">Streptomyces chrestomyceticus JCM 4735</name>
    <dbReference type="NCBI Taxonomy" id="1306181"/>
    <lineage>
        <taxon>Bacteria</taxon>
        <taxon>Bacillati</taxon>
        <taxon>Actinomycetota</taxon>
        <taxon>Actinomycetes</taxon>
        <taxon>Kitasatosporales</taxon>
        <taxon>Streptomycetaceae</taxon>
        <taxon>Streptomyces</taxon>
    </lineage>
</organism>